<comment type="caution">
    <text evidence="3">The sequence shown here is derived from an EMBL/GenBank/DDBJ whole genome shotgun (WGS) entry which is preliminary data.</text>
</comment>
<dbReference type="AlphaFoldDB" id="A0A829YL03"/>
<dbReference type="PANTHER" id="PTHR30203">
    <property type="entry name" value="OUTER MEMBRANE CATION EFFLUX PROTEIN"/>
    <property type="match status" value="1"/>
</dbReference>
<evidence type="ECO:0000313" key="4">
    <source>
        <dbReference type="Proteomes" id="UP000445000"/>
    </source>
</evidence>
<comment type="subcellular location">
    <subcellularLocation>
        <location evidence="2">Cell outer membrane</location>
        <topology evidence="2">Lipid-anchor</topology>
    </subcellularLocation>
</comment>
<reference evidence="4" key="1">
    <citation type="submission" date="2020-01" db="EMBL/GenBank/DDBJ databases">
        <title>'Steroidobacter agaridevorans' sp. nov., agar-degrading bacteria isolated from rhizosphere soils.</title>
        <authorList>
            <person name="Ikenaga M."/>
            <person name="Kataoka M."/>
            <person name="Murouchi A."/>
            <person name="Katsuragi S."/>
            <person name="Sakai M."/>
        </authorList>
    </citation>
    <scope>NUCLEOTIDE SEQUENCE [LARGE SCALE GENOMIC DNA]</scope>
    <source>
        <strain evidence="4">YU21-B</strain>
    </source>
</reference>
<keyword evidence="2" id="KW-0812">Transmembrane</keyword>
<dbReference type="NCBIfam" id="TIGR01845">
    <property type="entry name" value="outer_NodT"/>
    <property type="match status" value="1"/>
</dbReference>
<evidence type="ECO:0000313" key="3">
    <source>
        <dbReference type="EMBL" id="GFE83879.1"/>
    </source>
</evidence>
<comment type="similarity">
    <text evidence="1 2">Belongs to the outer membrane factor (OMF) (TC 1.B.17) family.</text>
</comment>
<keyword evidence="2" id="KW-1134">Transmembrane beta strand</keyword>
<dbReference type="GO" id="GO:0009279">
    <property type="term" value="C:cell outer membrane"/>
    <property type="evidence" value="ECO:0007669"/>
    <property type="project" value="UniProtKB-SubCell"/>
</dbReference>
<evidence type="ECO:0000256" key="1">
    <source>
        <dbReference type="ARBA" id="ARBA00007613"/>
    </source>
</evidence>
<dbReference type="SUPFAM" id="SSF56954">
    <property type="entry name" value="Outer membrane efflux proteins (OEP)"/>
    <property type="match status" value="1"/>
</dbReference>
<sequence length="465" mass="50523">MSYSKLLIGSLVASWLAGCTMAPSYERPAAPVAAAFPDAGEAANASIADIQWREFYADPKLRELIDLALANNRDLRVAVLNIDQARAQYRIQRSESFPQIDAVGNESVNRVPESVSQFGRSMTMRQFNANIALSAYEVDLFGRVRSLNGQALEKFLATGEARKAAQISLISEVANTYLTWAADLEQLALAQQTLKSQSDSYDLTKRRFELGSASELTLRQIQTSVDTARVNVATYTRLIAQDRNALVLLLGTAVPEDLTPTTLSDTVSTVADLPAGLPSDLLTRRPDIVQAEHELKAANFNIGAARAAFYPRITLTGSAGSSSNDLNGLFEAGSGAWSFVPQINIPLFAGDANRANLDAANVGRQIEVAQYEQAIQQAFREVADALAERNTLGDQLAARESLVEATSTSFRLSQARFERGVDSYLDVLDSQRSLYAAQQGLIDARLQKLTNTVTLYKTLGGGWSE</sequence>
<dbReference type="GO" id="GO:0015562">
    <property type="term" value="F:efflux transmembrane transporter activity"/>
    <property type="evidence" value="ECO:0007669"/>
    <property type="project" value="InterPro"/>
</dbReference>
<dbReference type="InterPro" id="IPR010131">
    <property type="entry name" value="MdtP/NodT-like"/>
</dbReference>
<dbReference type="Proteomes" id="UP000445000">
    <property type="component" value="Unassembled WGS sequence"/>
</dbReference>
<proteinExistence type="inferred from homology"/>
<evidence type="ECO:0000256" key="2">
    <source>
        <dbReference type="RuleBase" id="RU362097"/>
    </source>
</evidence>
<gene>
    <name evidence="3" type="primary">oprM</name>
    <name evidence="3" type="ORF">GCM10011487_58790</name>
</gene>
<dbReference type="InterPro" id="IPR003423">
    <property type="entry name" value="OMP_efflux"/>
</dbReference>
<dbReference type="PROSITE" id="PS51257">
    <property type="entry name" value="PROKAR_LIPOPROTEIN"/>
    <property type="match status" value="1"/>
</dbReference>
<dbReference type="Pfam" id="PF02321">
    <property type="entry name" value="OEP"/>
    <property type="match status" value="2"/>
</dbReference>
<accession>A0A829YL03</accession>
<keyword evidence="2" id="KW-0449">Lipoprotein</keyword>
<keyword evidence="4" id="KW-1185">Reference proteome</keyword>
<name>A0A829YL03_9GAMM</name>
<organism evidence="3 4">
    <name type="scientific">Steroidobacter agaridevorans</name>
    <dbReference type="NCBI Taxonomy" id="2695856"/>
    <lineage>
        <taxon>Bacteria</taxon>
        <taxon>Pseudomonadati</taxon>
        <taxon>Pseudomonadota</taxon>
        <taxon>Gammaproteobacteria</taxon>
        <taxon>Steroidobacterales</taxon>
        <taxon>Steroidobacteraceae</taxon>
        <taxon>Steroidobacter</taxon>
    </lineage>
</organism>
<keyword evidence="2" id="KW-0564">Palmitate</keyword>
<dbReference type="PANTHER" id="PTHR30203:SF32">
    <property type="entry name" value="CATION EFFLUX SYSTEM PROTEIN CUSC"/>
    <property type="match status" value="1"/>
</dbReference>
<dbReference type="Gene3D" id="2.20.200.10">
    <property type="entry name" value="Outer membrane efflux proteins (OEP)"/>
    <property type="match status" value="1"/>
</dbReference>
<dbReference type="EMBL" id="BLJN01000007">
    <property type="protein sequence ID" value="GFE83879.1"/>
    <property type="molecule type" value="Genomic_DNA"/>
</dbReference>
<protein>
    <submittedName>
        <fullName evidence="3">Multidrug transporter</fullName>
    </submittedName>
</protein>
<dbReference type="Gene3D" id="1.20.1600.10">
    <property type="entry name" value="Outer membrane efflux proteins (OEP)"/>
    <property type="match status" value="1"/>
</dbReference>
<keyword evidence="2" id="KW-0472">Membrane</keyword>
<dbReference type="RefSeq" id="WP_202626979.1">
    <property type="nucleotide sequence ID" value="NZ_BLJN01000007.1"/>
</dbReference>